<organism evidence="2 3">
    <name type="scientific">Owenia fusiformis</name>
    <name type="common">Polychaete worm</name>
    <dbReference type="NCBI Taxonomy" id="6347"/>
    <lineage>
        <taxon>Eukaryota</taxon>
        <taxon>Metazoa</taxon>
        <taxon>Spiralia</taxon>
        <taxon>Lophotrochozoa</taxon>
        <taxon>Annelida</taxon>
        <taxon>Polychaeta</taxon>
        <taxon>Sedentaria</taxon>
        <taxon>Canalipalpata</taxon>
        <taxon>Sabellida</taxon>
        <taxon>Oweniida</taxon>
        <taxon>Oweniidae</taxon>
        <taxon>Owenia</taxon>
    </lineage>
</organism>
<dbReference type="AlphaFoldDB" id="A0A8J1T655"/>
<reference evidence="2" key="1">
    <citation type="submission" date="2022-03" db="EMBL/GenBank/DDBJ databases">
        <authorList>
            <person name="Martin C."/>
        </authorList>
    </citation>
    <scope>NUCLEOTIDE SEQUENCE</scope>
</reference>
<name>A0A8J1T655_OWEFU</name>
<evidence type="ECO:0000256" key="1">
    <source>
        <dbReference type="SAM" id="MobiDB-lite"/>
    </source>
</evidence>
<keyword evidence="3" id="KW-1185">Reference proteome</keyword>
<accession>A0A8J1T655</accession>
<dbReference type="Proteomes" id="UP000749559">
    <property type="component" value="Unassembled WGS sequence"/>
</dbReference>
<proteinExistence type="predicted"/>
<feature type="compositionally biased region" description="Acidic residues" evidence="1">
    <location>
        <begin position="26"/>
        <end position="35"/>
    </location>
</feature>
<sequence length="256" mass="29816">ISLVLSTATEISAEDAAISEGKANEDGDIPDNNDDDMPEELKKLLEKNGTLGESLIKIIKMGKDFSSDIWNKTLTKARNITKMARKSSETLQKSLRWIDVALDGVDKVMGGIMAIQGKASKILHLLNVLSEIEYSLPYDYQEGRVSSVMEIYYDIEVKLFDFFNPRQWTFRWFNTVLGQIEDLTYKWLDLWFPIVRRTKRAFRFMRKGIRHLQDIAPRFHEKFEPDVNVLAERLKQKIDELEKVSRKKLIKARERE</sequence>
<protein>
    <submittedName>
        <fullName evidence="2">Uncharacterized protein</fullName>
    </submittedName>
</protein>
<comment type="caution">
    <text evidence="2">The sequence shown here is derived from an EMBL/GenBank/DDBJ whole genome shotgun (WGS) entry which is preliminary data.</text>
</comment>
<feature type="non-terminal residue" evidence="2">
    <location>
        <position position="256"/>
    </location>
</feature>
<gene>
    <name evidence="2" type="ORF">OFUS_LOCUS10461</name>
</gene>
<evidence type="ECO:0000313" key="3">
    <source>
        <dbReference type="Proteomes" id="UP000749559"/>
    </source>
</evidence>
<feature type="region of interest" description="Disordered" evidence="1">
    <location>
        <begin position="16"/>
        <end position="35"/>
    </location>
</feature>
<evidence type="ECO:0000313" key="2">
    <source>
        <dbReference type="EMBL" id="CAH1784226.1"/>
    </source>
</evidence>
<dbReference type="EMBL" id="CAIIXF020000005">
    <property type="protein sequence ID" value="CAH1784226.1"/>
    <property type="molecule type" value="Genomic_DNA"/>
</dbReference>